<dbReference type="RefSeq" id="WP_073040679.1">
    <property type="nucleotide sequence ID" value="NZ_FQVB01000031.1"/>
</dbReference>
<keyword evidence="5 9" id="KW-0521">NADP</keyword>
<dbReference type="Pfam" id="PF08546">
    <property type="entry name" value="ApbA_C"/>
    <property type="match status" value="1"/>
</dbReference>
<dbReference type="SUPFAM" id="SSF48179">
    <property type="entry name" value="6-phosphogluconate dehydrogenase C-terminal domain-like"/>
    <property type="match status" value="1"/>
</dbReference>
<evidence type="ECO:0000256" key="1">
    <source>
        <dbReference type="ARBA" id="ARBA00004994"/>
    </source>
</evidence>
<dbReference type="InterPro" id="IPR013752">
    <property type="entry name" value="KPA_reductase"/>
</dbReference>
<dbReference type="GO" id="GO:0008677">
    <property type="term" value="F:2-dehydropantoate 2-reductase activity"/>
    <property type="evidence" value="ECO:0007669"/>
    <property type="project" value="UniProtKB-EC"/>
</dbReference>
<evidence type="ECO:0000256" key="7">
    <source>
        <dbReference type="ARBA" id="ARBA00032024"/>
    </source>
</evidence>
<evidence type="ECO:0000256" key="6">
    <source>
        <dbReference type="ARBA" id="ARBA00023002"/>
    </source>
</evidence>
<dbReference type="Proteomes" id="UP000184076">
    <property type="component" value="Unassembled WGS sequence"/>
</dbReference>
<feature type="domain" description="Ketopantoate reductase C-terminal" evidence="11">
    <location>
        <begin position="177"/>
        <end position="301"/>
    </location>
</feature>
<reference evidence="13" key="1">
    <citation type="submission" date="2016-11" db="EMBL/GenBank/DDBJ databases">
        <authorList>
            <person name="Varghese N."/>
            <person name="Submissions S."/>
        </authorList>
    </citation>
    <scope>NUCLEOTIDE SEQUENCE [LARGE SCALE GENOMIC DNA]</scope>
    <source>
        <strain evidence="13">DSM 9756</strain>
    </source>
</reference>
<evidence type="ECO:0000313" key="12">
    <source>
        <dbReference type="EMBL" id="SHF90768.1"/>
    </source>
</evidence>
<dbReference type="Pfam" id="PF02558">
    <property type="entry name" value="ApbA"/>
    <property type="match status" value="1"/>
</dbReference>
<proteinExistence type="inferred from homology"/>
<dbReference type="NCBIfam" id="TIGR00745">
    <property type="entry name" value="apbA_panE"/>
    <property type="match status" value="1"/>
</dbReference>
<keyword evidence="6 9" id="KW-0560">Oxidoreductase</keyword>
<protein>
    <recommendedName>
        <fullName evidence="4 9">2-dehydropantoate 2-reductase</fullName>
        <ecNumber evidence="3 9">1.1.1.169</ecNumber>
    </recommendedName>
    <alternativeName>
        <fullName evidence="7 9">Ketopantoate reductase</fullName>
    </alternativeName>
</protein>
<comment type="catalytic activity">
    <reaction evidence="8 9">
        <text>(R)-pantoate + NADP(+) = 2-dehydropantoate + NADPH + H(+)</text>
        <dbReference type="Rhea" id="RHEA:16233"/>
        <dbReference type="ChEBI" id="CHEBI:11561"/>
        <dbReference type="ChEBI" id="CHEBI:15378"/>
        <dbReference type="ChEBI" id="CHEBI:15980"/>
        <dbReference type="ChEBI" id="CHEBI:57783"/>
        <dbReference type="ChEBI" id="CHEBI:58349"/>
        <dbReference type="EC" id="1.1.1.169"/>
    </reaction>
</comment>
<dbReference type="FunFam" id="1.10.1040.10:FF:000017">
    <property type="entry name" value="2-dehydropantoate 2-reductase"/>
    <property type="match status" value="1"/>
</dbReference>
<dbReference type="OrthoDB" id="5333395at2"/>
<evidence type="ECO:0000256" key="5">
    <source>
        <dbReference type="ARBA" id="ARBA00022857"/>
    </source>
</evidence>
<accession>A0A1M5FH13</accession>
<comment type="pathway">
    <text evidence="1 9">Cofactor biosynthesis; (R)-pantothenate biosynthesis; (R)-pantoate from 3-methyl-2-oxobutanoate: step 2/2.</text>
</comment>
<evidence type="ECO:0000256" key="4">
    <source>
        <dbReference type="ARBA" id="ARBA00019465"/>
    </source>
</evidence>
<comment type="function">
    <text evidence="9">Catalyzes the NADPH-dependent reduction of ketopantoate into pantoic acid.</text>
</comment>
<dbReference type="STRING" id="1121391.SAMN02745206_02894"/>
<gene>
    <name evidence="12" type="ORF">SAMN02745206_02894</name>
</gene>
<evidence type="ECO:0000259" key="10">
    <source>
        <dbReference type="Pfam" id="PF02558"/>
    </source>
</evidence>
<dbReference type="EC" id="1.1.1.169" evidence="3 9"/>
<dbReference type="EMBL" id="FQVB01000031">
    <property type="protein sequence ID" value="SHF90768.1"/>
    <property type="molecule type" value="Genomic_DNA"/>
</dbReference>
<evidence type="ECO:0000256" key="9">
    <source>
        <dbReference type="RuleBase" id="RU362068"/>
    </source>
</evidence>
<dbReference type="UniPathway" id="UPA00028">
    <property type="reaction ID" value="UER00004"/>
</dbReference>
<dbReference type="InterPro" id="IPR013328">
    <property type="entry name" value="6PGD_dom2"/>
</dbReference>
<evidence type="ECO:0000313" key="13">
    <source>
        <dbReference type="Proteomes" id="UP000184076"/>
    </source>
</evidence>
<comment type="similarity">
    <text evidence="2 9">Belongs to the ketopantoate reductase family.</text>
</comment>
<dbReference type="PANTHER" id="PTHR21708">
    <property type="entry name" value="PROBABLE 2-DEHYDROPANTOATE 2-REDUCTASE"/>
    <property type="match status" value="1"/>
</dbReference>
<dbReference type="Gene3D" id="1.10.1040.10">
    <property type="entry name" value="N-(1-d-carboxylethyl)-l-norvaline Dehydrogenase, domain 2"/>
    <property type="match status" value="1"/>
</dbReference>
<dbReference type="SUPFAM" id="SSF51735">
    <property type="entry name" value="NAD(P)-binding Rossmann-fold domains"/>
    <property type="match status" value="1"/>
</dbReference>
<feature type="domain" description="Ketopantoate reductase N-terminal" evidence="10">
    <location>
        <begin position="3"/>
        <end position="151"/>
    </location>
</feature>
<dbReference type="PANTHER" id="PTHR21708:SF26">
    <property type="entry name" value="2-DEHYDROPANTOATE 2-REDUCTASE"/>
    <property type="match status" value="1"/>
</dbReference>
<evidence type="ECO:0000256" key="8">
    <source>
        <dbReference type="ARBA" id="ARBA00048793"/>
    </source>
</evidence>
<dbReference type="GO" id="GO:0005737">
    <property type="term" value="C:cytoplasm"/>
    <property type="evidence" value="ECO:0007669"/>
    <property type="project" value="TreeGrafter"/>
</dbReference>
<organism evidence="12 13">
    <name type="scientific">Desulfacinum infernum DSM 9756</name>
    <dbReference type="NCBI Taxonomy" id="1121391"/>
    <lineage>
        <taxon>Bacteria</taxon>
        <taxon>Pseudomonadati</taxon>
        <taxon>Thermodesulfobacteriota</taxon>
        <taxon>Syntrophobacteria</taxon>
        <taxon>Syntrophobacterales</taxon>
        <taxon>Syntrophobacteraceae</taxon>
        <taxon>Desulfacinum</taxon>
    </lineage>
</organism>
<keyword evidence="13" id="KW-1185">Reference proteome</keyword>
<evidence type="ECO:0000256" key="2">
    <source>
        <dbReference type="ARBA" id="ARBA00007870"/>
    </source>
</evidence>
<dbReference type="InterPro" id="IPR013332">
    <property type="entry name" value="KPR_N"/>
</dbReference>
<sequence length="311" mass="33344">MDILVVGTGAIGGYYGGRLSQAGARVSVVARSDYDTVADRGISVESPAGDFVFRPHTVLRSASEVETPPDVVLVGLKVLPEIPVADLIRPAVGPGTAVLLIQNGVDIERPIAEAFPDNEIISGLAFICVSRTGPGRVCHQDYGRIVIGRYPEGSSGTAEALAELFRKAGVPCEVSPDVVRARWQKLVWNAPFNPISVLSGGASTREMLESEEMTRLVRAVMEEVCAVASAARRPLPDDVVDRMISDTRKMTPYKTSMLLDYEAGRPMEVEAILGNAVGIARDLGVPVPRMETLYALLSALEQRNPHRASPA</sequence>
<dbReference type="AlphaFoldDB" id="A0A1M5FH13"/>
<evidence type="ECO:0000256" key="3">
    <source>
        <dbReference type="ARBA" id="ARBA00013014"/>
    </source>
</evidence>
<dbReference type="Gene3D" id="3.40.50.720">
    <property type="entry name" value="NAD(P)-binding Rossmann-like Domain"/>
    <property type="match status" value="1"/>
</dbReference>
<dbReference type="GO" id="GO:0015940">
    <property type="term" value="P:pantothenate biosynthetic process"/>
    <property type="evidence" value="ECO:0007669"/>
    <property type="project" value="UniProtKB-UniPathway"/>
</dbReference>
<dbReference type="InterPro" id="IPR051402">
    <property type="entry name" value="KPR-Related"/>
</dbReference>
<dbReference type="InterPro" id="IPR036291">
    <property type="entry name" value="NAD(P)-bd_dom_sf"/>
</dbReference>
<keyword evidence="9" id="KW-0566">Pantothenate biosynthesis</keyword>
<evidence type="ECO:0000259" key="11">
    <source>
        <dbReference type="Pfam" id="PF08546"/>
    </source>
</evidence>
<dbReference type="InterPro" id="IPR008927">
    <property type="entry name" value="6-PGluconate_DH-like_C_sf"/>
</dbReference>
<name>A0A1M5FH13_9BACT</name>
<dbReference type="InterPro" id="IPR003710">
    <property type="entry name" value="ApbA"/>
</dbReference>